<keyword evidence="8" id="KW-1185">Reference proteome</keyword>
<dbReference type="PROSITE" id="PS50234">
    <property type="entry name" value="VWFA"/>
    <property type="match status" value="1"/>
</dbReference>
<dbReference type="AlphaFoldDB" id="A0A399ECW1"/>
<keyword evidence="3 5" id="KW-1133">Transmembrane helix</keyword>
<evidence type="ECO:0000256" key="3">
    <source>
        <dbReference type="ARBA" id="ARBA00022989"/>
    </source>
</evidence>
<evidence type="ECO:0000256" key="2">
    <source>
        <dbReference type="ARBA" id="ARBA00022692"/>
    </source>
</evidence>
<dbReference type="OrthoDB" id="8882959at2"/>
<dbReference type="InterPro" id="IPR002035">
    <property type="entry name" value="VWF_A"/>
</dbReference>
<keyword evidence="4 5" id="KW-0472">Membrane</keyword>
<feature type="transmembrane region" description="Helical" evidence="5">
    <location>
        <begin position="6"/>
        <end position="25"/>
    </location>
</feature>
<evidence type="ECO:0000256" key="4">
    <source>
        <dbReference type="ARBA" id="ARBA00023136"/>
    </source>
</evidence>
<dbReference type="NCBIfam" id="TIGR02226">
    <property type="entry name" value="two_anch"/>
    <property type="match status" value="1"/>
</dbReference>
<evidence type="ECO:0000313" key="7">
    <source>
        <dbReference type="EMBL" id="RIH82165.1"/>
    </source>
</evidence>
<dbReference type="PANTHER" id="PTHR22550">
    <property type="entry name" value="SPORE GERMINATION PROTEIN"/>
    <property type="match status" value="1"/>
</dbReference>
<dbReference type="InterPro" id="IPR050768">
    <property type="entry name" value="UPF0353/GerABKA_families"/>
</dbReference>
<dbReference type="Proteomes" id="UP000265715">
    <property type="component" value="Unassembled WGS sequence"/>
</dbReference>
<gene>
    <name evidence="7" type="ORF">Mterra_02774</name>
</gene>
<dbReference type="Pfam" id="PF07584">
    <property type="entry name" value="BatA"/>
    <property type="match status" value="1"/>
</dbReference>
<sequence>MSFTWPALLLALLLLPVTVAVLWGLERRRQRTAQAFADAHLLKAVLRPASRAHRRWPLVLQLVALGVLLFAAARPVAALPLPVNKAAVVLAIDTSRSMLASDLNPNRLEAARAIALEFLRVAPATTQIGLASFSDVATVLVPPTTDRERVREAIAQLKVAQNTSLASAVVTGVRMLPGRKEVKPPQELTPRMFAVPDAPAPSGPAPQPEKMPPGAILIISDGVNNVSSNPEVSASDGLRIASRFASQWKVKVYTVGVGREGGAIMQQDGQNYYVPFEPRTLQALAQDTDGKYTYAPSQDALREVFTELGTIIRWEPTRTEVSALLSGLALILLVVAGALNLHWQRRVP</sequence>
<dbReference type="Pfam" id="PF13519">
    <property type="entry name" value="VWA_2"/>
    <property type="match status" value="1"/>
</dbReference>
<protein>
    <submittedName>
        <fullName evidence="7">VWFA-related Acidobacterial domain protein</fullName>
    </submittedName>
</protein>
<evidence type="ECO:0000256" key="1">
    <source>
        <dbReference type="ARBA" id="ARBA00022475"/>
    </source>
</evidence>
<dbReference type="RefSeq" id="WP_119315764.1">
    <property type="nucleotide sequence ID" value="NZ_QXDL01000132.1"/>
</dbReference>
<feature type="domain" description="VWFA" evidence="6">
    <location>
        <begin position="87"/>
        <end position="308"/>
    </location>
</feature>
<organism evidence="7 8">
    <name type="scientific">Calidithermus terrae</name>
    <dbReference type="NCBI Taxonomy" id="1408545"/>
    <lineage>
        <taxon>Bacteria</taxon>
        <taxon>Thermotogati</taxon>
        <taxon>Deinococcota</taxon>
        <taxon>Deinococci</taxon>
        <taxon>Thermales</taxon>
        <taxon>Thermaceae</taxon>
        <taxon>Calidithermus</taxon>
    </lineage>
</organism>
<dbReference type="SMART" id="SM00327">
    <property type="entry name" value="VWA"/>
    <property type="match status" value="1"/>
</dbReference>
<evidence type="ECO:0000256" key="5">
    <source>
        <dbReference type="SAM" id="Phobius"/>
    </source>
</evidence>
<feature type="transmembrane region" description="Helical" evidence="5">
    <location>
        <begin position="56"/>
        <end position="73"/>
    </location>
</feature>
<reference evidence="7 8" key="1">
    <citation type="submission" date="2018-08" db="EMBL/GenBank/DDBJ databases">
        <title>Meiothermus terrae DSM 26712 genome sequencing project.</title>
        <authorList>
            <person name="Da Costa M.S."/>
            <person name="Albuquerque L."/>
            <person name="Raposo P."/>
            <person name="Froufe H.J.C."/>
            <person name="Barroso C.S."/>
            <person name="Egas C."/>
        </authorList>
    </citation>
    <scope>NUCLEOTIDE SEQUENCE [LARGE SCALE GENOMIC DNA]</scope>
    <source>
        <strain evidence="7 8">DSM 26712</strain>
    </source>
</reference>
<name>A0A399ECW1_9DEIN</name>
<feature type="transmembrane region" description="Helical" evidence="5">
    <location>
        <begin position="323"/>
        <end position="343"/>
    </location>
</feature>
<dbReference type="EMBL" id="QXDL01000132">
    <property type="protein sequence ID" value="RIH82165.1"/>
    <property type="molecule type" value="Genomic_DNA"/>
</dbReference>
<dbReference type="Gene3D" id="3.40.50.410">
    <property type="entry name" value="von Willebrand factor, type A domain"/>
    <property type="match status" value="1"/>
</dbReference>
<dbReference type="SUPFAM" id="SSF53300">
    <property type="entry name" value="vWA-like"/>
    <property type="match status" value="1"/>
</dbReference>
<comment type="caution">
    <text evidence="7">The sequence shown here is derived from an EMBL/GenBank/DDBJ whole genome shotgun (WGS) entry which is preliminary data.</text>
</comment>
<dbReference type="InterPro" id="IPR036465">
    <property type="entry name" value="vWFA_dom_sf"/>
</dbReference>
<evidence type="ECO:0000259" key="6">
    <source>
        <dbReference type="PROSITE" id="PS50234"/>
    </source>
</evidence>
<evidence type="ECO:0000313" key="8">
    <source>
        <dbReference type="Proteomes" id="UP000265715"/>
    </source>
</evidence>
<keyword evidence="1" id="KW-1003">Cell membrane</keyword>
<dbReference type="InterPro" id="IPR024163">
    <property type="entry name" value="Aerotolerance_reg_N"/>
</dbReference>
<dbReference type="InterPro" id="IPR011933">
    <property type="entry name" value="Double_TM_dom"/>
</dbReference>
<keyword evidence="2 5" id="KW-0812">Transmembrane</keyword>
<proteinExistence type="predicted"/>
<dbReference type="PANTHER" id="PTHR22550:SF5">
    <property type="entry name" value="LEUCINE ZIPPER PROTEIN 4"/>
    <property type="match status" value="1"/>
</dbReference>
<accession>A0A399ECW1</accession>